<evidence type="ECO:0000256" key="1">
    <source>
        <dbReference type="SAM" id="MobiDB-lite"/>
    </source>
</evidence>
<keyword evidence="3" id="KW-0548">Nucleotidyltransferase</keyword>
<keyword evidence="3" id="KW-0808">Transferase</keyword>
<gene>
    <name evidence="3" type="ORF">Tci_019429</name>
</gene>
<feature type="region of interest" description="Disordered" evidence="1">
    <location>
        <begin position="105"/>
        <end position="137"/>
    </location>
</feature>
<accession>A0A6L2KDD6</accession>
<feature type="compositionally biased region" description="Polar residues" evidence="1">
    <location>
        <begin position="112"/>
        <end position="121"/>
    </location>
</feature>
<dbReference type="GO" id="GO:0003964">
    <property type="term" value="F:RNA-directed DNA polymerase activity"/>
    <property type="evidence" value="ECO:0007669"/>
    <property type="project" value="UniProtKB-KW"/>
</dbReference>
<feature type="compositionally biased region" description="Polar residues" evidence="1">
    <location>
        <begin position="75"/>
        <end position="88"/>
    </location>
</feature>
<reference evidence="3" key="1">
    <citation type="journal article" date="2019" name="Sci. Rep.">
        <title>Draft genome of Tanacetum cinerariifolium, the natural source of mosquito coil.</title>
        <authorList>
            <person name="Yamashiro T."/>
            <person name="Shiraishi A."/>
            <person name="Satake H."/>
            <person name="Nakayama K."/>
        </authorList>
    </citation>
    <scope>NUCLEOTIDE SEQUENCE</scope>
</reference>
<dbReference type="PANTHER" id="PTHR48475:SF2">
    <property type="entry name" value="RIBONUCLEASE H"/>
    <property type="match status" value="1"/>
</dbReference>
<evidence type="ECO:0000313" key="3">
    <source>
        <dbReference type="EMBL" id="GEU47451.1"/>
    </source>
</evidence>
<dbReference type="SUPFAM" id="SSF56672">
    <property type="entry name" value="DNA/RNA polymerases"/>
    <property type="match status" value="1"/>
</dbReference>
<comment type="caution">
    <text evidence="3">The sequence shown here is derived from an EMBL/GenBank/DDBJ whole genome shotgun (WGS) entry which is preliminary data.</text>
</comment>
<dbReference type="PANTHER" id="PTHR48475">
    <property type="entry name" value="RIBONUCLEASE H"/>
    <property type="match status" value="1"/>
</dbReference>
<dbReference type="InterPro" id="IPR041577">
    <property type="entry name" value="RT_RNaseH_2"/>
</dbReference>
<dbReference type="AlphaFoldDB" id="A0A6L2KDD6"/>
<dbReference type="EMBL" id="BKCJ010002273">
    <property type="protein sequence ID" value="GEU47451.1"/>
    <property type="molecule type" value="Genomic_DNA"/>
</dbReference>
<name>A0A6L2KDD6_TANCI</name>
<feature type="region of interest" description="Disordered" evidence="1">
    <location>
        <begin position="51"/>
        <end position="93"/>
    </location>
</feature>
<sequence length="505" mass="57658">MITPVEKRNASKFCEFHKEVGHTIDECMHLKMQIEETLKAGKLSHLIKELKQSNGKDQQRLQKRGKPQKTKSKENLGNSVYNSRNVEISSDRRNSHIAEYQDYSARMHNGLRTKSTATHNQSSHRRKDSGSNPPRISRINCSNRLYLNIRWSKGAVRSAKAMRECTFLGFKVSAGGLKVCMDKVKAVLSPPSPKCLKDVQRLNRKLASLTRFLSKSTKKSLPFFKTLKKCTKKSDFQWTAKAKMAFKQMKKLIAKLPMLAATKEKEELIIYLTAAKKAISAVLVTKRNGKQVPIYFVSRPLQVDFIVERPKDDPSDTPMEDEEELPDLRILFTDGSSCIDGSRAGLILKNPKGMEFTYALRFRETPFSLTYETEAVILVEMGMPTLRTMKVNMIKNDEALEINLDLLEEKREQTAIQEAKSKAKMERYYNARVRNTSFKPGELVYRNNEASDAKDGGKLEPKWEGPYEATKALGKGVYKLKDHNGNLLPRTWNVCNLKKCYVNEM</sequence>
<proteinExistence type="predicted"/>
<dbReference type="InterPro" id="IPR043502">
    <property type="entry name" value="DNA/RNA_pol_sf"/>
</dbReference>
<dbReference type="InterPro" id="IPR043128">
    <property type="entry name" value="Rev_trsase/Diguanyl_cyclase"/>
</dbReference>
<feature type="domain" description="Reverse transcriptase/retrotransposon-derived protein RNase H-like" evidence="2">
    <location>
        <begin position="238"/>
        <end position="302"/>
    </location>
</feature>
<dbReference type="Gene3D" id="3.30.70.270">
    <property type="match status" value="1"/>
</dbReference>
<protein>
    <submittedName>
        <fullName evidence="3">Reverse transcriptase domain-containing protein</fullName>
    </submittedName>
</protein>
<evidence type="ECO:0000259" key="2">
    <source>
        <dbReference type="Pfam" id="PF17919"/>
    </source>
</evidence>
<feature type="compositionally biased region" description="Basic residues" evidence="1">
    <location>
        <begin position="61"/>
        <end position="70"/>
    </location>
</feature>
<keyword evidence="3" id="KW-0695">RNA-directed DNA polymerase</keyword>
<organism evidence="3">
    <name type="scientific">Tanacetum cinerariifolium</name>
    <name type="common">Dalmatian daisy</name>
    <name type="synonym">Chrysanthemum cinerariifolium</name>
    <dbReference type="NCBI Taxonomy" id="118510"/>
    <lineage>
        <taxon>Eukaryota</taxon>
        <taxon>Viridiplantae</taxon>
        <taxon>Streptophyta</taxon>
        <taxon>Embryophyta</taxon>
        <taxon>Tracheophyta</taxon>
        <taxon>Spermatophyta</taxon>
        <taxon>Magnoliopsida</taxon>
        <taxon>eudicotyledons</taxon>
        <taxon>Gunneridae</taxon>
        <taxon>Pentapetalae</taxon>
        <taxon>asterids</taxon>
        <taxon>campanulids</taxon>
        <taxon>Asterales</taxon>
        <taxon>Asteraceae</taxon>
        <taxon>Asteroideae</taxon>
        <taxon>Anthemideae</taxon>
        <taxon>Anthemidinae</taxon>
        <taxon>Tanacetum</taxon>
    </lineage>
</organism>
<dbReference type="Pfam" id="PF17919">
    <property type="entry name" value="RT_RNaseH_2"/>
    <property type="match status" value="1"/>
</dbReference>